<evidence type="ECO:0000313" key="2">
    <source>
        <dbReference type="EMBL" id="KAG6461053.1"/>
    </source>
</evidence>
<keyword evidence="3" id="KW-1185">Reference proteome</keyword>
<dbReference type="AlphaFoldDB" id="A0A921ZN19"/>
<comment type="caution">
    <text evidence="2">The sequence shown here is derived from an EMBL/GenBank/DDBJ whole genome shotgun (WGS) entry which is preliminary data.</text>
</comment>
<dbReference type="InterPro" id="IPR005312">
    <property type="entry name" value="DUF1759"/>
</dbReference>
<reference evidence="2" key="2">
    <citation type="submission" date="2020-12" db="EMBL/GenBank/DDBJ databases">
        <authorList>
            <person name="Kanost M."/>
        </authorList>
    </citation>
    <scope>NUCLEOTIDE SEQUENCE</scope>
</reference>
<evidence type="ECO:0000313" key="3">
    <source>
        <dbReference type="Proteomes" id="UP000791440"/>
    </source>
</evidence>
<sequence length="891" mass="100251">MFHTPPQTSKMVNTRSTCKKKEGFSVKPEEPEKPDCNEKILPKSTKKSSSNVQLPSTFENKSLSKCRSKSASSSLARRKKLELAAAEAKARIEMDLIDKRLAADLAELEDSYSSQSEGHEVDTHVEVEKWLERSHQGLETQAPDQHGTISGNLERPPPPPNACAVGTDNGTVQMLACALKDLAAGTTANGMNAKMLSRLCTPRDLPAFSGDPMEWLQFKRAYEESSKVCNFSDQENLWRLSKCLHGAAKEAVTALLISATTPDLVLSTLELQFGNPDIIMSRIMLDIKKLQAMSQEYHKDIVTFSVKIKNYVAAVLAIGQDEYLKGTSIMAAILSKLPTVLISKWADYSYKLINENKKPKLILLSEFLNEEAVKISKTSVNIANYNPSDYKRKQIDRTHTVLAQNNTVEDKCRFCHTSIHKLVDCKKFKKALRKVRWQFVKRSGLCYKCLVSRHKRESCSAPVCDVNNCGQSHHMLLHYENTHNECSPMHNADPNQQVDLLPSRSETITHILMNNNKVLLKTVPVCVHGLNGVVNTVALLDDGSTVSIISDRLLKTLGVRGYKQTMRVRGAWNGSELECNSEIVNLNVSNKDGMLFTLQARSAGGLNLPTQFVSLNELMYSEPIKNIRHLLCDGQCKPEILIGQDNYHLLVPLEITYNKPAGPYVTRTPLGWCVHGRISPAIENKSHHTILNMTDQNGDEKQLEISRILLRLQEEVRRSFTIDAMGITPTSSSPRQNSENIKAIDHLERTSFLKDGRWYVGLPWKDITCKMPESYNNAYNRLTGVLKKCKANKNYAARYSERIDHLLRNNYAHEIKDNKVTSNIWYLPHFGVDNPNKKKLRLVFDAAAKSNGCSLNDYLITGPDLLISLYGIMMRFRENKVAVTGDIRDMF</sequence>
<organism evidence="2 3">
    <name type="scientific">Manduca sexta</name>
    <name type="common">Tobacco hawkmoth</name>
    <name type="synonym">Tobacco hornworm</name>
    <dbReference type="NCBI Taxonomy" id="7130"/>
    <lineage>
        <taxon>Eukaryota</taxon>
        <taxon>Metazoa</taxon>
        <taxon>Ecdysozoa</taxon>
        <taxon>Arthropoda</taxon>
        <taxon>Hexapoda</taxon>
        <taxon>Insecta</taxon>
        <taxon>Pterygota</taxon>
        <taxon>Neoptera</taxon>
        <taxon>Endopterygota</taxon>
        <taxon>Lepidoptera</taxon>
        <taxon>Glossata</taxon>
        <taxon>Ditrysia</taxon>
        <taxon>Bombycoidea</taxon>
        <taxon>Sphingidae</taxon>
        <taxon>Sphinginae</taxon>
        <taxon>Sphingini</taxon>
        <taxon>Manduca</taxon>
    </lineage>
</organism>
<dbReference type="PANTHER" id="PTHR47331">
    <property type="entry name" value="PHD-TYPE DOMAIN-CONTAINING PROTEIN"/>
    <property type="match status" value="1"/>
</dbReference>
<feature type="compositionally biased region" description="Basic and acidic residues" evidence="1">
    <location>
        <begin position="19"/>
        <end position="41"/>
    </location>
</feature>
<proteinExistence type="predicted"/>
<dbReference type="CDD" id="cd00303">
    <property type="entry name" value="retropepsin_like"/>
    <property type="match status" value="1"/>
</dbReference>
<feature type="region of interest" description="Disordered" evidence="1">
    <location>
        <begin position="138"/>
        <end position="163"/>
    </location>
</feature>
<feature type="compositionally biased region" description="Polar residues" evidence="1">
    <location>
        <begin position="1"/>
        <end position="16"/>
    </location>
</feature>
<evidence type="ECO:0008006" key="4">
    <source>
        <dbReference type="Google" id="ProtNLM"/>
    </source>
</evidence>
<feature type="compositionally biased region" description="Polar residues" evidence="1">
    <location>
        <begin position="138"/>
        <end position="151"/>
    </location>
</feature>
<dbReference type="Pfam" id="PF03564">
    <property type="entry name" value="DUF1759"/>
    <property type="match status" value="1"/>
</dbReference>
<feature type="compositionally biased region" description="Polar residues" evidence="1">
    <location>
        <begin position="47"/>
        <end position="60"/>
    </location>
</feature>
<feature type="region of interest" description="Disordered" evidence="1">
    <location>
        <begin position="1"/>
        <end position="78"/>
    </location>
</feature>
<gene>
    <name evidence="2" type="ORF">O3G_MSEX012389</name>
</gene>
<dbReference type="EMBL" id="JH668718">
    <property type="protein sequence ID" value="KAG6461053.1"/>
    <property type="molecule type" value="Genomic_DNA"/>
</dbReference>
<name>A0A921ZN19_MANSE</name>
<accession>A0A921ZN19</accession>
<dbReference type="Proteomes" id="UP000791440">
    <property type="component" value="Unassembled WGS sequence"/>
</dbReference>
<evidence type="ECO:0000256" key="1">
    <source>
        <dbReference type="SAM" id="MobiDB-lite"/>
    </source>
</evidence>
<feature type="compositionally biased region" description="Low complexity" evidence="1">
    <location>
        <begin position="61"/>
        <end position="75"/>
    </location>
</feature>
<reference evidence="2" key="1">
    <citation type="journal article" date="2016" name="Insect Biochem. Mol. Biol.">
        <title>Multifaceted biological insights from a draft genome sequence of the tobacco hornworm moth, Manduca sexta.</title>
        <authorList>
            <person name="Kanost M.R."/>
            <person name="Arrese E.L."/>
            <person name="Cao X."/>
            <person name="Chen Y.R."/>
            <person name="Chellapilla S."/>
            <person name="Goldsmith M.R."/>
            <person name="Grosse-Wilde E."/>
            <person name="Heckel D.G."/>
            <person name="Herndon N."/>
            <person name="Jiang H."/>
            <person name="Papanicolaou A."/>
            <person name="Qu J."/>
            <person name="Soulages J.L."/>
            <person name="Vogel H."/>
            <person name="Walters J."/>
            <person name="Waterhouse R.M."/>
            <person name="Ahn S.J."/>
            <person name="Almeida F.C."/>
            <person name="An C."/>
            <person name="Aqrawi P."/>
            <person name="Bretschneider A."/>
            <person name="Bryant W.B."/>
            <person name="Bucks S."/>
            <person name="Chao H."/>
            <person name="Chevignon G."/>
            <person name="Christen J.M."/>
            <person name="Clarke D.F."/>
            <person name="Dittmer N.T."/>
            <person name="Ferguson L.C.F."/>
            <person name="Garavelou S."/>
            <person name="Gordon K.H.J."/>
            <person name="Gunaratna R.T."/>
            <person name="Han Y."/>
            <person name="Hauser F."/>
            <person name="He Y."/>
            <person name="Heidel-Fischer H."/>
            <person name="Hirsh A."/>
            <person name="Hu Y."/>
            <person name="Jiang H."/>
            <person name="Kalra D."/>
            <person name="Klinner C."/>
            <person name="Konig C."/>
            <person name="Kovar C."/>
            <person name="Kroll A.R."/>
            <person name="Kuwar S.S."/>
            <person name="Lee S.L."/>
            <person name="Lehman R."/>
            <person name="Li K."/>
            <person name="Li Z."/>
            <person name="Liang H."/>
            <person name="Lovelace S."/>
            <person name="Lu Z."/>
            <person name="Mansfield J.H."/>
            <person name="McCulloch K.J."/>
            <person name="Mathew T."/>
            <person name="Morton B."/>
            <person name="Muzny D.M."/>
            <person name="Neunemann D."/>
            <person name="Ongeri F."/>
            <person name="Pauchet Y."/>
            <person name="Pu L.L."/>
            <person name="Pyrousis I."/>
            <person name="Rao X.J."/>
            <person name="Redding A."/>
            <person name="Roesel C."/>
            <person name="Sanchez-Gracia A."/>
            <person name="Schaack S."/>
            <person name="Shukla A."/>
            <person name="Tetreau G."/>
            <person name="Wang Y."/>
            <person name="Xiong G.H."/>
            <person name="Traut W."/>
            <person name="Walsh T.K."/>
            <person name="Worley K.C."/>
            <person name="Wu D."/>
            <person name="Wu W."/>
            <person name="Wu Y.Q."/>
            <person name="Zhang X."/>
            <person name="Zou Z."/>
            <person name="Zucker H."/>
            <person name="Briscoe A.D."/>
            <person name="Burmester T."/>
            <person name="Clem R.J."/>
            <person name="Feyereisen R."/>
            <person name="Grimmelikhuijzen C.J.P."/>
            <person name="Hamodrakas S.J."/>
            <person name="Hansson B.S."/>
            <person name="Huguet E."/>
            <person name="Jermiin L.S."/>
            <person name="Lan Q."/>
            <person name="Lehman H.K."/>
            <person name="Lorenzen M."/>
            <person name="Merzendorfer H."/>
            <person name="Michalopoulos I."/>
            <person name="Morton D.B."/>
            <person name="Muthukrishnan S."/>
            <person name="Oakeshott J.G."/>
            <person name="Palmer W."/>
            <person name="Park Y."/>
            <person name="Passarelli A.L."/>
            <person name="Rozas J."/>
            <person name="Schwartz L.M."/>
            <person name="Smith W."/>
            <person name="Southgate A."/>
            <person name="Vilcinskas A."/>
            <person name="Vogt R."/>
            <person name="Wang P."/>
            <person name="Werren J."/>
            <person name="Yu X.Q."/>
            <person name="Zhou J.J."/>
            <person name="Brown S.J."/>
            <person name="Scherer S.E."/>
            <person name="Richards S."/>
            <person name="Blissard G.W."/>
        </authorList>
    </citation>
    <scope>NUCLEOTIDE SEQUENCE</scope>
</reference>
<protein>
    <recommendedName>
        <fullName evidence="4">Peptidase aspartic putative domain-containing protein</fullName>
    </recommendedName>
</protein>